<keyword evidence="6" id="KW-0813">Transport</keyword>
<accession>A0A1S0UKJ5</accession>
<proteinExistence type="inferred from homology"/>
<keyword evidence="4" id="KW-0472">Membrane</keyword>
<protein>
    <recommendedName>
        <fullName evidence="6">Bestrophin homolog</fullName>
    </recommendedName>
</protein>
<keyword evidence="6" id="KW-0407">Ion channel</keyword>
<dbReference type="Pfam" id="PF01062">
    <property type="entry name" value="Bestrophin"/>
    <property type="match status" value="1"/>
</dbReference>
<evidence type="ECO:0000256" key="6">
    <source>
        <dbReference type="RuleBase" id="RU363126"/>
    </source>
</evidence>
<keyword evidence="3" id="KW-1133">Transmembrane helix</keyword>
<dbReference type="EMBL" id="JH712096">
    <property type="protein sequence ID" value="EJD76001.1"/>
    <property type="molecule type" value="Genomic_DNA"/>
</dbReference>
<evidence type="ECO:0000256" key="3">
    <source>
        <dbReference type="ARBA" id="ARBA00022989"/>
    </source>
</evidence>
<comment type="subcellular location">
    <subcellularLocation>
        <location evidence="6">Cell membrane</location>
        <topology evidence="6">Multi-pass membrane protein</topology>
    </subcellularLocation>
    <subcellularLocation>
        <location evidence="1">Membrane</location>
    </subcellularLocation>
</comment>
<dbReference type="GO" id="GO:0034707">
    <property type="term" value="C:chloride channel complex"/>
    <property type="evidence" value="ECO:0007669"/>
    <property type="project" value="UniProtKB-KW"/>
</dbReference>
<comment type="function">
    <text evidence="6">Forms chloride channels.</text>
</comment>
<evidence type="ECO:0000256" key="2">
    <source>
        <dbReference type="ARBA" id="ARBA00022692"/>
    </source>
</evidence>
<name>A0A1S0UKJ5_LOALO</name>
<dbReference type="RefSeq" id="XP_020306829.1">
    <property type="nucleotide sequence ID" value="XM_020449616.1"/>
</dbReference>
<keyword evidence="6" id="KW-0406">Ion transport</keyword>
<gene>
    <name evidence="7" type="ORF">LOAG_16962</name>
</gene>
<dbReference type="InterPro" id="IPR021134">
    <property type="entry name" value="Bestrophin-like"/>
</dbReference>
<dbReference type="GO" id="GO:0005254">
    <property type="term" value="F:chloride channel activity"/>
    <property type="evidence" value="ECO:0007669"/>
    <property type="project" value="UniProtKB-KW"/>
</dbReference>
<keyword evidence="6" id="KW-1003">Cell membrane</keyword>
<keyword evidence="6" id="KW-0868">Chloride</keyword>
<dbReference type="PANTHER" id="PTHR10736">
    <property type="entry name" value="BESTROPHIN"/>
    <property type="match status" value="1"/>
</dbReference>
<dbReference type="GeneID" id="31251523"/>
<evidence type="ECO:0000313" key="7">
    <source>
        <dbReference type="EMBL" id="EJD76001.1"/>
    </source>
</evidence>
<dbReference type="KEGG" id="loa:LOAG_16962"/>
<dbReference type="CTD" id="31251523"/>
<dbReference type="InterPro" id="IPR000615">
    <property type="entry name" value="Bestrophin"/>
</dbReference>
<dbReference type="PANTHER" id="PTHR10736:SF0">
    <property type="entry name" value="BESTROPHIN HOMOLOG"/>
    <property type="match status" value="1"/>
</dbReference>
<evidence type="ECO:0000256" key="4">
    <source>
        <dbReference type="ARBA" id="ARBA00023136"/>
    </source>
</evidence>
<organism evidence="7">
    <name type="scientific">Loa loa</name>
    <name type="common">Eye worm</name>
    <name type="synonym">Filaria loa</name>
    <dbReference type="NCBI Taxonomy" id="7209"/>
    <lineage>
        <taxon>Eukaryota</taxon>
        <taxon>Metazoa</taxon>
        <taxon>Ecdysozoa</taxon>
        <taxon>Nematoda</taxon>
        <taxon>Chromadorea</taxon>
        <taxon>Rhabditida</taxon>
        <taxon>Spirurina</taxon>
        <taxon>Spiruromorpha</taxon>
        <taxon>Filarioidea</taxon>
        <taxon>Onchocercidae</taxon>
        <taxon>Loa</taxon>
    </lineage>
</organism>
<dbReference type="InParanoid" id="A0A1S0UKJ5"/>
<dbReference type="AlphaFoldDB" id="A0A1S0UKJ5"/>
<reference evidence="7" key="1">
    <citation type="submission" date="2012-04" db="EMBL/GenBank/DDBJ databases">
        <title>The Genome Sequence of Loa loa.</title>
        <authorList>
            <consortium name="The Broad Institute Genome Sequencing Platform"/>
            <consortium name="Broad Institute Genome Sequencing Center for Infectious Disease"/>
            <person name="Nutman T.B."/>
            <person name="Fink D.L."/>
            <person name="Russ C."/>
            <person name="Young S."/>
            <person name="Zeng Q."/>
            <person name="Gargeya S."/>
            <person name="Alvarado L."/>
            <person name="Berlin A."/>
            <person name="Chapman S.B."/>
            <person name="Chen Z."/>
            <person name="Freedman E."/>
            <person name="Gellesch M."/>
            <person name="Goldberg J."/>
            <person name="Griggs A."/>
            <person name="Gujja S."/>
            <person name="Heilman E.R."/>
            <person name="Heiman D."/>
            <person name="Howarth C."/>
            <person name="Mehta T."/>
            <person name="Neiman D."/>
            <person name="Pearson M."/>
            <person name="Roberts A."/>
            <person name="Saif S."/>
            <person name="Shea T."/>
            <person name="Shenoy N."/>
            <person name="Sisk P."/>
            <person name="Stolte C."/>
            <person name="Sykes S."/>
            <person name="White J."/>
            <person name="Yandava C."/>
            <person name="Haas B."/>
            <person name="Henn M.R."/>
            <person name="Nusbaum C."/>
            <person name="Birren B."/>
        </authorList>
    </citation>
    <scope>NUCLEOTIDE SEQUENCE [LARGE SCALE GENOMIC DNA]</scope>
</reference>
<evidence type="ECO:0000256" key="5">
    <source>
        <dbReference type="ARBA" id="ARBA00034769"/>
    </source>
</evidence>
<keyword evidence="2" id="KW-0812">Transmembrane</keyword>
<evidence type="ECO:0000256" key="1">
    <source>
        <dbReference type="ARBA" id="ARBA00004370"/>
    </source>
</evidence>
<comment type="similarity">
    <text evidence="5 6">Belongs to the anion channel-forming bestrophin (TC 1.A.46) family. Calcium-sensitive chloride channel subfamily.</text>
</comment>
<dbReference type="GO" id="GO:0005886">
    <property type="term" value="C:plasma membrane"/>
    <property type="evidence" value="ECO:0007669"/>
    <property type="project" value="UniProtKB-SubCell"/>
</dbReference>
<keyword evidence="6" id="KW-0869">Chloride channel</keyword>
<sequence length="60" mass="6680">MKVAMNLLNSFGEDDDDLDCNLFIDKNLATGFCIVDVYRSVAPNLSLLMRDGFSGSFEKL</sequence>